<feature type="domain" description="Cytochrome C biogenesis protein transmembrane" evidence="8">
    <location>
        <begin position="10"/>
        <end position="221"/>
    </location>
</feature>
<dbReference type="HOGENOM" id="CLU_014657_0_1_5"/>
<dbReference type="PROSITE" id="PS00194">
    <property type="entry name" value="THIOREDOXIN_1"/>
    <property type="match status" value="1"/>
</dbReference>
<accession>Q2GFD0</accession>
<dbReference type="GO" id="GO:0045454">
    <property type="term" value="P:cell redox homeostasis"/>
    <property type="evidence" value="ECO:0007669"/>
    <property type="project" value="TreeGrafter"/>
</dbReference>
<dbReference type="OrthoDB" id="9811036at2"/>
<feature type="transmembrane region" description="Helical" evidence="7">
    <location>
        <begin position="7"/>
        <end position="33"/>
    </location>
</feature>
<feature type="transmembrane region" description="Helical" evidence="7">
    <location>
        <begin position="259"/>
        <end position="278"/>
    </location>
</feature>
<dbReference type="PANTHER" id="PTHR32234">
    <property type="entry name" value="THIOL:DISULFIDE INTERCHANGE PROTEIN DSBD"/>
    <property type="match status" value="1"/>
</dbReference>
<feature type="transmembrane region" description="Helical" evidence="7">
    <location>
        <begin position="232"/>
        <end position="253"/>
    </location>
</feature>
<feature type="transmembrane region" description="Helical" evidence="7">
    <location>
        <begin position="53"/>
        <end position="77"/>
    </location>
</feature>
<dbReference type="GO" id="GO:0016020">
    <property type="term" value="C:membrane"/>
    <property type="evidence" value="ECO:0007669"/>
    <property type="project" value="UniProtKB-SubCell"/>
</dbReference>
<dbReference type="InterPro" id="IPR003834">
    <property type="entry name" value="Cyt_c_assmbl_TM_dom"/>
</dbReference>
<keyword evidence="5 7" id="KW-0472">Membrane</keyword>
<evidence type="ECO:0000256" key="3">
    <source>
        <dbReference type="ARBA" id="ARBA00022748"/>
    </source>
</evidence>
<keyword evidence="6" id="KW-0676">Redox-active center</keyword>
<keyword evidence="2 7" id="KW-0812">Transmembrane</keyword>
<evidence type="ECO:0000256" key="6">
    <source>
        <dbReference type="ARBA" id="ARBA00023284"/>
    </source>
</evidence>
<dbReference type="Gene3D" id="3.40.30.10">
    <property type="entry name" value="Glutaredoxin"/>
    <property type="match status" value="1"/>
</dbReference>
<evidence type="ECO:0000313" key="9">
    <source>
        <dbReference type="EMBL" id="ABD44753.1"/>
    </source>
</evidence>
<reference evidence="9 10" key="1">
    <citation type="journal article" date="2006" name="PLoS Genet.">
        <title>Comparative genomics of emerging human ehrlichiosis agents.</title>
        <authorList>
            <person name="Dunning Hotopp J.C."/>
            <person name="Lin M."/>
            <person name="Madupu R."/>
            <person name="Crabtree J."/>
            <person name="Angiuoli S.V."/>
            <person name="Eisen J.A."/>
            <person name="Seshadri R."/>
            <person name="Ren Q."/>
            <person name="Wu M."/>
            <person name="Utterback T.R."/>
            <person name="Smith S."/>
            <person name="Lewis M."/>
            <person name="Khouri H."/>
            <person name="Zhang C."/>
            <person name="Niu H."/>
            <person name="Lin Q."/>
            <person name="Ohashi N."/>
            <person name="Zhi N."/>
            <person name="Nelson W."/>
            <person name="Brinkac L.M."/>
            <person name="Dodson R.J."/>
            <person name="Rosovitz M.J."/>
            <person name="Sundaram J."/>
            <person name="Daugherty S.C."/>
            <person name="Davidsen T."/>
            <person name="Durkin A.S."/>
            <person name="Gwinn M."/>
            <person name="Haft D.H."/>
            <person name="Selengut J.D."/>
            <person name="Sullivan S.A."/>
            <person name="Zafar N."/>
            <person name="Zhou L."/>
            <person name="Benahmed F."/>
            <person name="Forberger H."/>
            <person name="Halpin R."/>
            <person name="Mulligan S."/>
            <person name="Robinson J."/>
            <person name="White O."/>
            <person name="Rikihisa Y."/>
            <person name="Tettelin H."/>
        </authorList>
    </citation>
    <scope>NUCLEOTIDE SEQUENCE [LARGE SCALE GENOMIC DNA]</scope>
    <source>
        <strain evidence="10">ATCC CRL-10679 / Arkansas</strain>
    </source>
</reference>
<dbReference type="Pfam" id="PF02683">
    <property type="entry name" value="DsbD_TM"/>
    <property type="match status" value="1"/>
</dbReference>
<evidence type="ECO:0000256" key="1">
    <source>
        <dbReference type="ARBA" id="ARBA00004141"/>
    </source>
</evidence>
<dbReference type="STRING" id="205920.ECH_1068"/>
<feature type="transmembrane region" description="Helical" evidence="7">
    <location>
        <begin position="165"/>
        <end position="184"/>
    </location>
</feature>
<gene>
    <name evidence="9" type="ordered locus">ECH_1068</name>
</gene>
<dbReference type="RefSeq" id="WP_006010494.1">
    <property type="nucleotide sequence ID" value="NC_007799.1"/>
</dbReference>
<evidence type="ECO:0000313" key="10">
    <source>
        <dbReference type="Proteomes" id="UP000008320"/>
    </source>
</evidence>
<evidence type="ECO:0000256" key="4">
    <source>
        <dbReference type="ARBA" id="ARBA00022989"/>
    </source>
</evidence>
<dbReference type="GO" id="GO:0017004">
    <property type="term" value="P:cytochrome complex assembly"/>
    <property type="evidence" value="ECO:0007669"/>
    <property type="project" value="UniProtKB-KW"/>
</dbReference>
<dbReference type="eggNOG" id="COG4232">
    <property type="taxonomic scope" value="Bacteria"/>
</dbReference>
<dbReference type="Proteomes" id="UP000008320">
    <property type="component" value="Chromosome"/>
</dbReference>
<dbReference type="KEGG" id="ech:ECH_1068"/>
<evidence type="ECO:0000256" key="2">
    <source>
        <dbReference type="ARBA" id="ARBA00022692"/>
    </source>
</evidence>
<dbReference type="InterPro" id="IPR036249">
    <property type="entry name" value="Thioredoxin-like_sf"/>
</dbReference>
<feature type="transmembrane region" description="Helical" evidence="7">
    <location>
        <begin position="89"/>
        <end position="111"/>
    </location>
</feature>
<name>Q2GFD0_EHRCR</name>
<feature type="transmembrane region" description="Helical" evidence="7">
    <location>
        <begin position="131"/>
        <end position="153"/>
    </location>
</feature>
<dbReference type="AlphaFoldDB" id="Q2GFD0"/>
<evidence type="ECO:0000256" key="5">
    <source>
        <dbReference type="ARBA" id="ARBA00023136"/>
    </source>
</evidence>
<dbReference type="PANTHER" id="PTHR32234:SF3">
    <property type="entry name" value="SUPPRESSION OF COPPER SENSITIVITY PROTEIN"/>
    <property type="match status" value="1"/>
</dbReference>
<proteinExistence type="predicted"/>
<dbReference type="GO" id="GO:0015035">
    <property type="term" value="F:protein-disulfide reductase activity"/>
    <property type="evidence" value="ECO:0007669"/>
    <property type="project" value="TreeGrafter"/>
</dbReference>
<evidence type="ECO:0000256" key="7">
    <source>
        <dbReference type="SAM" id="Phobius"/>
    </source>
</evidence>
<protein>
    <submittedName>
        <fullName evidence="9">C-type cytochrome family protein</fullName>
    </submittedName>
</protein>
<keyword evidence="3" id="KW-0201">Cytochrome c-type biogenesis</keyword>
<dbReference type="SUPFAM" id="SSF52833">
    <property type="entry name" value="Thioredoxin-like"/>
    <property type="match status" value="1"/>
</dbReference>
<keyword evidence="4 7" id="KW-1133">Transmembrane helix</keyword>
<sequence length="406" mass="46197">MFFNVNSIYILICALLGGIILNCMPCVFPILSLKIMSMVKNAQKSKILIRADGVLYTLGVMVSMFLLSSILLILRHFGYLVSWGYQMQFPILIALLMYIMFLMGLSFSGFYDLPFIVPNFNNVNSKREGLIGSFIVGMLSTFVATPCTAPFMVSAVTVALNQSNLYSVLIFQVLGFGIALPYLLLSFFPGLLKIIPKPGRWMEVLQRFLAFPLYFSSAWLLCILIKQKGPEILFAVLSCAILFVMGIWIMKFIKSWEPISKFVICLCLLFIAISPLCFEPIKEFLMKHKEAKHVVVMEFSQKKLEQLLEAKETVLLSVSADWCLTCKVNEKILQLDTVQALLMKKKIYYMRGDLTSKNYELTEYINQLDKNSVPLYVLYVDGVKIKVLPQVLSEKIVIDIINKYVK</sequence>
<dbReference type="InterPro" id="IPR017937">
    <property type="entry name" value="Thioredoxin_CS"/>
</dbReference>
<dbReference type="EMBL" id="CP000236">
    <property type="protein sequence ID" value="ABD44753.1"/>
    <property type="molecule type" value="Genomic_DNA"/>
</dbReference>
<feature type="transmembrane region" description="Helical" evidence="7">
    <location>
        <begin position="204"/>
        <end position="225"/>
    </location>
</feature>
<comment type="subcellular location">
    <subcellularLocation>
        <location evidence="1">Membrane</location>
        <topology evidence="1">Multi-pass membrane protein</topology>
    </subcellularLocation>
</comment>
<evidence type="ECO:0000259" key="8">
    <source>
        <dbReference type="Pfam" id="PF02683"/>
    </source>
</evidence>
<dbReference type="Pfam" id="PF13899">
    <property type="entry name" value="Thioredoxin_7"/>
    <property type="match status" value="1"/>
</dbReference>
<organism evidence="9 10">
    <name type="scientific">Ehrlichia chaffeensis (strain ATCC CRL-10679 / Arkansas)</name>
    <dbReference type="NCBI Taxonomy" id="205920"/>
    <lineage>
        <taxon>Bacteria</taxon>
        <taxon>Pseudomonadati</taxon>
        <taxon>Pseudomonadota</taxon>
        <taxon>Alphaproteobacteria</taxon>
        <taxon>Rickettsiales</taxon>
        <taxon>Anaplasmataceae</taxon>
        <taxon>Ehrlichia</taxon>
    </lineage>
</organism>
<keyword evidence="10" id="KW-1185">Reference proteome</keyword>